<feature type="region of interest" description="Disordered" evidence="1">
    <location>
        <begin position="34"/>
        <end position="57"/>
    </location>
</feature>
<proteinExistence type="predicted"/>
<name>A0ABP8ER20_9MICO</name>
<dbReference type="RefSeq" id="WP_345037927.1">
    <property type="nucleotide sequence ID" value="NZ_BAABBA010000003.1"/>
</dbReference>
<evidence type="ECO:0000313" key="2">
    <source>
        <dbReference type="EMBL" id="GAA4286426.1"/>
    </source>
</evidence>
<evidence type="ECO:0000313" key="3">
    <source>
        <dbReference type="Proteomes" id="UP001499841"/>
    </source>
</evidence>
<protein>
    <submittedName>
        <fullName evidence="2">Uncharacterized protein</fullName>
    </submittedName>
</protein>
<evidence type="ECO:0000256" key="1">
    <source>
        <dbReference type="SAM" id="MobiDB-lite"/>
    </source>
</evidence>
<organism evidence="2 3">
    <name type="scientific">Georgenia daeguensis</name>
    <dbReference type="NCBI Taxonomy" id="908355"/>
    <lineage>
        <taxon>Bacteria</taxon>
        <taxon>Bacillati</taxon>
        <taxon>Actinomycetota</taxon>
        <taxon>Actinomycetes</taxon>
        <taxon>Micrococcales</taxon>
        <taxon>Bogoriellaceae</taxon>
        <taxon>Georgenia</taxon>
    </lineage>
</organism>
<dbReference type="EMBL" id="BAABBA010000003">
    <property type="protein sequence ID" value="GAA4286426.1"/>
    <property type="molecule type" value="Genomic_DNA"/>
</dbReference>
<accession>A0ABP8ER20</accession>
<comment type="caution">
    <text evidence="2">The sequence shown here is derived from an EMBL/GenBank/DDBJ whole genome shotgun (WGS) entry which is preliminary data.</text>
</comment>
<gene>
    <name evidence="2" type="ORF">GCM10022262_07850</name>
</gene>
<sequence>MRRSGSPSWSLSVSDAATLDLALFVRDAVGLDTSDDPLAPPPLASRPPDHSDLLDGQSRTEVARQWAAWWRAALAFETRWRRAASGSDLRSWVAAREEDEARTVGTAPDFAVLAGSPELQQVVVALHEEARRWPGRADGDREPDSRYELTRTIAEETIGRYGVSPDRVNGIVLVVLVGGVWWRSVEPGVVVCSAAALKDARTTAELLREAFESGLAGPSGR</sequence>
<keyword evidence="3" id="KW-1185">Reference proteome</keyword>
<dbReference type="Proteomes" id="UP001499841">
    <property type="component" value="Unassembled WGS sequence"/>
</dbReference>
<reference evidence="3" key="1">
    <citation type="journal article" date="2019" name="Int. J. Syst. Evol. Microbiol.">
        <title>The Global Catalogue of Microorganisms (GCM) 10K type strain sequencing project: providing services to taxonomists for standard genome sequencing and annotation.</title>
        <authorList>
            <consortium name="The Broad Institute Genomics Platform"/>
            <consortium name="The Broad Institute Genome Sequencing Center for Infectious Disease"/>
            <person name="Wu L."/>
            <person name="Ma J."/>
        </authorList>
    </citation>
    <scope>NUCLEOTIDE SEQUENCE [LARGE SCALE GENOMIC DNA]</scope>
    <source>
        <strain evidence="3">JCM 17459</strain>
    </source>
</reference>